<dbReference type="Proteomes" id="UP000008144">
    <property type="component" value="Chromosome 6"/>
</dbReference>
<accession>H2XUT7</accession>
<dbReference type="HOGENOM" id="CLU_3244611_0_0_1"/>
<dbReference type="AlphaFoldDB" id="H2XUT7"/>
<name>H2XUT7_CIOIN</name>
<reference evidence="1" key="4">
    <citation type="submission" date="2025-09" db="UniProtKB">
        <authorList>
            <consortium name="Ensembl"/>
        </authorList>
    </citation>
    <scope>IDENTIFICATION</scope>
</reference>
<proteinExistence type="predicted"/>
<reference evidence="1" key="3">
    <citation type="submission" date="2025-08" db="UniProtKB">
        <authorList>
            <consortium name="Ensembl"/>
        </authorList>
    </citation>
    <scope>IDENTIFICATION</scope>
</reference>
<organism evidence="1 2">
    <name type="scientific">Ciona intestinalis</name>
    <name type="common">Transparent sea squirt</name>
    <name type="synonym">Ascidia intestinalis</name>
    <dbReference type="NCBI Taxonomy" id="7719"/>
    <lineage>
        <taxon>Eukaryota</taxon>
        <taxon>Metazoa</taxon>
        <taxon>Chordata</taxon>
        <taxon>Tunicata</taxon>
        <taxon>Ascidiacea</taxon>
        <taxon>Phlebobranchia</taxon>
        <taxon>Cionidae</taxon>
        <taxon>Ciona</taxon>
    </lineage>
</organism>
<keyword evidence="2" id="KW-1185">Reference proteome</keyword>
<evidence type="ECO:0000313" key="2">
    <source>
        <dbReference type="Proteomes" id="UP000008144"/>
    </source>
</evidence>
<evidence type="ECO:0000313" key="1">
    <source>
        <dbReference type="Ensembl" id="ENSCINP00000033421.1"/>
    </source>
</evidence>
<dbReference type="EMBL" id="EAAA01002285">
    <property type="status" value="NOT_ANNOTATED_CDS"/>
    <property type="molecule type" value="Genomic_DNA"/>
</dbReference>
<protein>
    <submittedName>
        <fullName evidence="1">Uncharacterized protein</fullName>
    </submittedName>
</protein>
<sequence length="43" mass="4930">KTFFHIKFKTLSIHCSVLCTLVFVISSLEPIRGSITVRRYCAN</sequence>
<dbReference type="InParanoid" id="H2XUT7"/>
<reference evidence="2" key="1">
    <citation type="journal article" date="2002" name="Science">
        <title>The draft genome of Ciona intestinalis: insights into chordate and vertebrate origins.</title>
        <authorList>
            <person name="Dehal P."/>
            <person name="Satou Y."/>
            <person name="Campbell R.K."/>
            <person name="Chapman J."/>
            <person name="Degnan B."/>
            <person name="De Tomaso A."/>
            <person name="Davidson B."/>
            <person name="Di Gregorio A."/>
            <person name="Gelpke M."/>
            <person name="Goodstein D.M."/>
            <person name="Harafuji N."/>
            <person name="Hastings K.E."/>
            <person name="Ho I."/>
            <person name="Hotta K."/>
            <person name="Huang W."/>
            <person name="Kawashima T."/>
            <person name="Lemaire P."/>
            <person name="Martinez D."/>
            <person name="Meinertzhagen I.A."/>
            <person name="Necula S."/>
            <person name="Nonaka M."/>
            <person name="Putnam N."/>
            <person name="Rash S."/>
            <person name="Saiga H."/>
            <person name="Satake M."/>
            <person name="Terry A."/>
            <person name="Yamada L."/>
            <person name="Wang H.G."/>
            <person name="Awazu S."/>
            <person name="Azumi K."/>
            <person name="Boore J."/>
            <person name="Branno M."/>
            <person name="Chin-Bow S."/>
            <person name="DeSantis R."/>
            <person name="Doyle S."/>
            <person name="Francino P."/>
            <person name="Keys D.N."/>
            <person name="Haga S."/>
            <person name="Hayashi H."/>
            <person name="Hino K."/>
            <person name="Imai K.S."/>
            <person name="Inaba K."/>
            <person name="Kano S."/>
            <person name="Kobayashi K."/>
            <person name="Kobayashi M."/>
            <person name="Lee B.I."/>
            <person name="Makabe K.W."/>
            <person name="Manohar C."/>
            <person name="Matassi G."/>
            <person name="Medina M."/>
            <person name="Mochizuki Y."/>
            <person name="Mount S."/>
            <person name="Morishita T."/>
            <person name="Miura S."/>
            <person name="Nakayama A."/>
            <person name="Nishizaka S."/>
            <person name="Nomoto H."/>
            <person name="Ohta F."/>
            <person name="Oishi K."/>
            <person name="Rigoutsos I."/>
            <person name="Sano M."/>
            <person name="Sasaki A."/>
            <person name="Sasakura Y."/>
            <person name="Shoguchi E."/>
            <person name="Shin-i T."/>
            <person name="Spagnuolo A."/>
            <person name="Stainier D."/>
            <person name="Suzuki M.M."/>
            <person name="Tassy O."/>
            <person name="Takatori N."/>
            <person name="Tokuoka M."/>
            <person name="Yagi K."/>
            <person name="Yoshizaki F."/>
            <person name="Wada S."/>
            <person name="Zhang C."/>
            <person name="Hyatt P.D."/>
            <person name="Larimer F."/>
            <person name="Detter C."/>
            <person name="Doggett N."/>
            <person name="Glavina T."/>
            <person name="Hawkins T."/>
            <person name="Richardson P."/>
            <person name="Lucas S."/>
            <person name="Kohara Y."/>
            <person name="Levine M."/>
            <person name="Satoh N."/>
            <person name="Rokhsar D.S."/>
        </authorList>
    </citation>
    <scope>NUCLEOTIDE SEQUENCE [LARGE SCALE GENOMIC DNA]</scope>
</reference>
<reference evidence="1" key="2">
    <citation type="journal article" date="2008" name="Genome Biol.">
        <title>Improved genome assembly and evidence-based global gene model set for the chordate Ciona intestinalis: new insight into intron and operon populations.</title>
        <authorList>
            <person name="Satou Y."/>
            <person name="Mineta K."/>
            <person name="Ogasawara M."/>
            <person name="Sasakura Y."/>
            <person name="Shoguchi E."/>
            <person name="Ueno K."/>
            <person name="Yamada L."/>
            <person name="Matsumoto J."/>
            <person name="Wasserscheid J."/>
            <person name="Dewar K."/>
            <person name="Wiley G.B."/>
            <person name="Macmil S.L."/>
            <person name="Roe B.A."/>
            <person name="Zeller R.W."/>
            <person name="Hastings K.E."/>
            <person name="Lemaire P."/>
            <person name="Lindquist E."/>
            <person name="Endo T."/>
            <person name="Hotta K."/>
            <person name="Inaba K."/>
        </authorList>
    </citation>
    <scope>NUCLEOTIDE SEQUENCE [LARGE SCALE GENOMIC DNA]</scope>
    <source>
        <strain evidence="1">wild type</strain>
    </source>
</reference>
<dbReference type="Ensembl" id="ENSCINT00000035294.1">
    <property type="protein sequence ID" value="ENSCINP00000033421.1"/>
    <property type="gene ID" value="ENSCING00000018471.1"/>
</dbReference>